<reference evidence="1 3" key="1">
    <citation type="submission" date="2015-12" db="EMBL/GenBank/DDBJ databases">
        <title>Amycolatopsis regifaucium genome sequencing and assembly.</title>
        <authorList>
            <person name="Mayilraj S."/>
        </authorList>
    </citation>
    <scope>NUCLEOTIDE SEQUENCE [LARGE SCALE GENOMIC DNA]</scope>
    <source>
        <strain evidence="1 3">GY080</strain>
    </source>
</reference>
<proteinExistence type="predicted"/>
<dbReference type="PANTHER" id="PTHR40053">
    <property type="entry name" value="SPORULATION-CONTROL PROTEIN SPO0M"/>
    <property type="match status" value="1"/>
</dbReference>
<dbReference type="EMBL" id="LQCI01000014">
    <property type="protein sequence ID" value="KZB84389.1"/>
    <property type="molecule type" value="Genomic_DNA"/>
</dbReference>
<dbReference type="RefSeq" id="WP_061987209.1">
    <property type="nucleotide sequence ID" value="NZ_FOPQ01000009.1"/>
</dbReference>
<reference evidence="2 4" key="2">
    <citation type="submission" date="2016-11" db="EMBL/GenBank/DDBJ databases">
        <title>Genome sequencing of Amycolatopsis regifaucium.</title>
        <authorList>
            <person name="Mayilraj S."/>
            <person name="Kaur N."/>
        </authorList>
    </citation>
    <scope>NUCLEOTIDE SEQUENCE [LARGE SCALE GENOMIC DNA]</scope>
    <source>
        <strain evidence="2 4">GY080</strain>
    </source>
</reference>
<dbReference type="InterPro" id="IPR009776">
    <property type="entry name" value="Spore_0_M"/>
</dbReference>
<dbReference type="Proteomes" id="UP000076321">
    <property type="component" value="Unassembled WGS sequence"/>
</dbReference>
<dbReference type="PANTHER" id="PTHR40053:SF1">
    <property type="entry name" value="SPORULATION-CONTROL PROTEIN SPO0M"/>
    <property type="match status" value="1"/>
</dbReference>
<evidence type="ECO:0000313" key="1">
    <source>
        <dbReference type="EMBL" id="KZB84389.1"/>
    </source>
</evidence>
<dbReference type="Proteomes" id="UP000186883">
    <property type="component" value="Unassembled WGS sequence"/>
</dbReference>
<gene>
    <name evidence="2" type="ORF">ATP06_0201480</name>
    <name evidence="1" type="ORF">AVL48_31815</name>
</gene>
<comment type="caution">
    <text evidence="1">The sequence shown here is derived from an EMBL/GenBank/DDBJ whole genome shotgun (WGS) entry which is preliminary data.</text>
</comment>
<evidence type="ECO:0000313" key="2">
    <source>
        <dbReference type="EMBL" id="OKA10851.1"/>
    </source>
</evidence>
<sequence length="268" mass="29071">MFQKVLATFGSGGAKIDARLLDRTVSPGRHLRGEVLLLGGEVDQEINGLAVKLLARVQIPGERAPGVEDLEFGTQQLAGRERVAAGQQVRIPFEVALPWETPISSVFGKPLPGMAVGLQTSLDIANSVTDPVDVDGAAIEPLPAQKRILDAFSRIGFVFREAVLERGRIDGATQQLPFFQEIRFTPSPRFAPVFTSVAVTFLSSAAETQVVLEVTKCVRVSKSGGFGGRGQEFLGLFKVDHTALDRVKWEPQLEGWLHEVAKARGIFD</sequence>
<dbReference type="EMBL" id="LOBU02000002">
    <property type="protein sequence ID" value="OKA10851.1"/>
    <property type="molecule type" value="Genomic_DNA"/>
</dbReference>
<dbReference type="Pfam" id="PF07070">
    <property type="entry name" value="Spo0M"/>
    <property type="match status" value="1"/>
</dbReference>
<accession>A0A154MLZ5</accession>
<name>A0A154MLZ5_9PSEU</name>
<keyword evidence="4" id="KW-1185">Reference proteome</keyword>
<protein>
    <submittedName>
        <fullName evidence="1">Sporulation protein</fullName>
    </submittedName>
</protein>
<evidence type="ECO:0000313" key="3">
    <source>
        <dbReference type="Proteomes" id="UP000076321"/>
    </source>
</evidence>
<organism evidence="1 3">
    <name type="scientific">Amycolatopsis regifaucium</name>
    <dbReference type="NCBI Taxonomy" id="546365"/>
    <lineage>
        <taxon>Bacteria</taxon>
        <taxon>Bacillati</taxon>
        <taxon>Actinomycetota</taxon>
        <taxon>Actinomycetes</taxon>
        <taxon>Pseudonocardiales</taxon>
        <taxon>Pseudonocardiaceae</taxon>
        <taxon>Amycolatopsis</taxon>
    </lineage>
</organism>
<evidence type="ECO:0000313" key="4">
    <source>
        <dbReference type="Proteomes" id="UP000186883"/>
    </source>
</evidence>
<dbReference type="AlphaFoldDB" id="A0A154MLZ5"/>
<dbReference type="OrthoDB" id="3431481at2"/>